<keyword evidence="3" id="KW-1185">Reference proteome</keyword>
<proteinExistence type="predicted"/>
<organism evidence="2 3">
    <name type="scientific">Massarina eburnea CBS 473.64</name>
    <dbReference type="NCBI Taxonomy" id="1395130"/>
    <lineage>
        <taxon>Eukaryota</taxon>
        <taxon>Fungi</taxon>
        <taxon>Dikarya</taxon>
        <taxon>Ascomycota</taxon>
        <taxon>Pezizomycotina</taxon>
        <taxon>Dothideomycetes</taxon>
        <taxon>Pleosporomycetidae</taxon>
        <taxon>Pleosporales</taxon>
        <taxon>Massarineae</taxon>
        <taxon>Massarinaceae</taxon>
        <taxon>Massarina</taxon>
    </lineage>
</organism>
<keyword evidence="1" id="KW-1133">Transmembrane helix</keyword>
<sequence>MTRLERESVFELIALLLAIPGALAAVATLTLLLLKRRSRSTVRAFNTRSPQLDLENAQVLSDTETEDGLTAHRTAHWFQDQYTHLHREFTLERSQWAEETENLRHPSSIQEYNQ</sequence>
<keyword evidence="1" id="KW-0812">Transmembrane</keyword>
<dbReference type="AlphaFoldDB" id="A0A6A6SGJ5"/>
<dbReference type="EMBL" id="MU006776">
    <property type="protein sequence ID" value="KAF2646660.1"/>
    <property type="molecule type" value="Genomic_DNA"/>
</dbReference>
<name>A0A6A6SGJ5_9PLEO</name>
<evidence type="ECO:0000256" key="1">
    <source>
        <dbReference type="SAM" id="Phobius"/>
    </source>
</evidence>
<feature type="transmembrane region" description="Helical" evidence="1">
    <location>
        <begin position="12"/>
        <end position="34"/>
    </location>
</feature>
<protein>
    <submittedName>
        <fullName evidence="2">Uncharacterized protein</fullName>
    </submittedName>
</protein>
<reference evidence="2" key="1">
    <citation type="journal article" date="2020" name="Stud. Mycol.">
        <title>101 Dothideomycetes genomes: a test case for predicting lifestyles and emergence of pathogens.</title>
        <authorList>
            <person name="Haridas S."/>
            <person name="Albert R."/>
            <person name="Binder M."/>
            <person name="Bloem J."/>
            <person name="Labutti K."/>
            <person name="Salamov A."/>
            <person name="Andreopoulos B."/>
            <person name="Baker S."/>
            <person name="Barry K."/>
            <person name="Bills G."/>
            <person name="Bluhm B."/>
            <person name="Cannon C."/>
            <person name="Castanera R."/>
            <person name="Culley D."/>
            <person name="Daum C."/>
            <person name="Ezra D."/>
            <person name="Gonzalez J."/>
            <person name="Henrissat B."/>
            <person name="Kuo A."/>
            <person name="Liang C."/>
            <person name="Lipzen A."/>
            <person name="Lutzoni F."/>
            <person name="Magnuson J."/>
            <person name="Mondo S."/>
            <person name="Nolan M."/>
            <person name="Ohm R."/>
            <person name="Pangilinan J."/>
            <person name="Park H.-J."/>
            <person name="Ramirez L."/>
            <person name="Alfaro M."/>
            <person name="Sun H."/>
            <person name="Tritt A."/>
            <person name="Yoshinaga Y."/>
            <person name="Zwiers L.-H."/>
            <person name="Turgeon B."/>
            <person name="Goodwin S."/>
            <person name="Spatafora J."/>
            <person name="Crous P."/>
            <person name="Grigoriev I."/>
        </authorList>
    </citation>
    <scope>NUCLEOTIDE SEQUENCE</scope>
    <source>
        <strain evidence="2">CBS 473.64</strain>
    </source>
</reference>
<evidence type="ECO:0000313" key="2">
    <source>
        <dbReference type="EMBL" id="KAF2646660.1"/>
    </source>
</evidence>
<accession>A0A6A6SGJ5</accession>
<gene>
    <name evidence="2" type="ORF">P280DRAFT_512822</name>
</gene>
<keyword evidence="1" id="KW-0472">Membrane</keyword>
<dbReference type="Proteomes" id="UP000799753">
    <property type="component" value="Unassembled WGS sequence"/>
</dbReference>
<evidence type="ECO:0000313" key="3">
    <source>
        <dbReference type="Proteomes" id="UP000799753"/>
    </source>
</evidence>